<feature type="domain" description="AB hydrolase-1" evidence="1">
    <location>
        <begin position="64"/>
        <end position="294"/>
    </location>
</feature>
<dbReference type="SUPFAM" id="SSF53474">
    <property type="entry name" value="alpha/beta-Hydrolases"/>
    <property type="match status" value="1"/>
</dbReference>
<dbReference type="RefSeq" id="WP_070123723.1">
    <property type="nucleotide sequence ID" value="NZ_MDHN01000007.1"/>
</dbReference>
<comment type="caution">
    <text evidence="2">The sequence shown here is derived from an EMBL/GenBank/DDBJ whole genome shotgun (WGS) entry which is preliminary data.</text>
</comment>
<dbReference type="Gene3D" id="3.40.50.1820">
    <property type="entry name" value="alpha/beta hydrolase"/>
    <property type="match status" value="1"/>
</dbReference>
<dbReference type="GO" id="GO:0016020">
    <property type="term" value="C:membrane"/>
    <property type="evidence" value="ECO:0007669"/>
    <property type="project" value="TreeGrafter"/>
</dbReference>
<protein>
    <recommendedName>
        <fullName evidence="1">AB hydrolase-1 domain-containing protein</fullName>
    </recommendedName>
</protein>
<dbReference type="Pfam" id="PF00561">
    <property type="entry name" value="Abhydrolase_1"/>
    <property type="match status" value="1"/>
</dbReference>
<dbReference type="PANTHER" id="PTHR43798">
    <property type="entry name" value="MONOACYLGLYCEROL LIPASE"/>
    <property type="match status" value="1"/>
</dbReference>
<dbReference type="InterPro" id="IPR050266">
    <property type="entry name" value="AB_hydrolase_sf"/>
</dbReference>
<name>A0A1E7ZF98_9ALTE</name>
<organism evidence="2 3">
    <name type="scientific">Alteromonas confluentis</name>
    <dbReference type="NCBI Taxonomy" id="1656094"/>
    <lineage>
        <taxon>Bacteria</taxon>
        <taxon>Pseudomonadati</taxon>
        <taxon>Pseudomonadota</taxon>
        <taxon>Gammaproteobacteria</taxon>
        <taxon>Alteromonadales</taxon>
        <taxon>Alteromonadaceae</taxon>
        <taxon>Alteromonas/Salinimonas group</taxon>
        <taxon>Alteromonas</taxon>
    </lineage>
</organism>
<dbReference type="InterPro" id="IPR000073">
    <property type="entry name" value="AB_hydrolase_1"/>
</dbReference>
<dbReference type="PRINTS" id="PR00111">
    <property type="entry name" value="ABHYDROLASE"/>
</dbReference>
<dbReference type="InterPro" id="IPR029058">
    <property type="entry name" value="AB_hydrolase_fold"/>
</dbReference>
<proteinExistence type="predicted"/>
<dbReference type="AlphaFoldDB" id="A0A1E7ZF98"/>
<dbReference type="Proteomes" id="UP000175691">
    <property type="component" value="Unassembled WGS sequence"/>
</dbReference>
<accession>A0A1E7ZF98</accession>
<gene>
    <name evidence="2" type="ORF">BFC18_04350</name>
</gene>
<reference evidence="2 3" key="1">
    <citation type="submission" date="2016-08" db="EMBL/GenBank/DDBJ databases">
        <authorList>
            <person name="Seilhamer J.J."/>
        </authorList>
    </citation>
    <scope>NUCLEOTIDE SEQUENCE [LARGE SCALE GENOMIC DNA]</scope>
    <source>
        <strain evidence="2 3">KCTC 42603</strain>
    </source>
</reference>
<dbReference type="PANTHER" id="PTHR43798:SF33">
    <property type="entry name" value="HYDROLASE, PUTATIVE (AFU_ORTHOLOGUE AFUA_2G14860)-RELATED"/>
    <property type="match status" value="1"/>
</dbReference>
<sequence length="327" mass="37537">MFLLLLFLFALLIITVWRTYPDIGRVVLSLREFWLCRRHGFTKLTYHINGVPLSCEDNYNREKPLLILIHGMSADKSVWYPLLKSLNSDFRVVVPDLLGHGESRYSPSFRYDVQSQAQIINALIWQIGTTRAHVIGSSMGGHIAAYLASTYPETIKSCTLINPAGLPASKQSEFERLLARDINPFLITGSRTYRKLLNLTMARPPVIPFMVRDALCQQHIDKNEHYRHIFHDYLQSGWLSMVQLESICCPTLVVWGAKDAVIDVSALDNWQRSLKTLKSSQIYPELGHLPMVESPKRVYYSFMHFYQHHCVSKPVAQETVENRKNTG</sequence>
<dbReference type="OrthoDB" id="9780765at2"/>
<evidence type="ECO:0000313" key="3">
    <source>
        <dbReference type="Proteomes" id="UP000175691"/>
    </source>
</evidence>
<evidence type="ECO:0000259" key="1">
    <source>
        <dbReference type="Pfam" id="PF00561"/>
    </source>
</evidence>
<keyword evidence="3" id="KW-1185">Reference proteome</keyword>
<dbReference type="STRING" id="1656094.BFC18_04350"/>
<dbReference type="EMBL" id="MDHN01000007">
    <property type="protein sequence ID" value="OFC72193.1"/>
    <property type="molecule type" value="Genomic_DNA"/>
</dbReference>
<evidence type="ECO:0000313" key="2">
    <source>
        <dbReference type="EMBL" id="OFC72193.1"/>
    </source>
</evidence>